<dbReference type="InterPro" id="IPR035681">
    <property type="entry name" value="ComA-like_MBL"/>
</dbReference>
<dbReference type="PROSITE" id="PS51272">
    <property type="entry name" value="SLH"/>
    <property type="match status" value="3"/>
</dbReference>
<dbReference type="SUPFAM" id="SSF56281">
    <property type="entry name" value="Metallo-hydrolase/oxidoreductase"/>
    <property type="match status" value="1"/>
</dbReference>
<feature type="domain" description="SLH" evidence="4">
    <location>
        <begin position="87"/>
        <end position="141"/>
    </location>
</feature>
<dbReference type="Pfam" id="PF05901">
    <property type="entry name" value="Excalibur"/>
    <property type="match status" value="1"/>
</dbReference>
<dbReference type="CDD" id="cd07731">
    <property type="entry name" value="ComA-like_MBL-fold"/>
    <property type="match status" value="1"/>
</dbReference>
<feature type="signal peptide" evidence="3">
    <location>
        <begin position="1"/>
        <end position="24"/>
    </location>
</feature>
<reference evidence="5 6" key="1">
    <citation type="submission" date="2023-10" db="EMBL/GenBank/DDBJ databases">
        <title>Niallia locisalis sp.nov. isolated from a salt pond sample.</title>
        <authorList>
            <person name="Li X.-J."/>
            <person name="Dong L."/>
        </authorList>
    </citation>
    <scope>NUCLEOTIDE SEQUENCE [LARGE SCALE GENOMIC DNA]</scope>
    <source>
        <strain evidence="5 6">DSM 29761</strain>
    </source>
</reference>
<evidence type="ECO:0000313" key="6">
    <source>
        <dbReference type="Proteomes" id="UP001357223"/>
    </source>
</evidence>
<dbReference type="InterPro" id="IPR036866">
    <property type="entry name" value="RibonucZ/Hydroxyglut_hydro"/>
</dbReference>
<evidence type="ECO:0000256" key="1">
    <source>
        <dbReference type="ARBA" id="ARBA00022729"/>
    </source>
</evidence>
<accession>A0ABZ2C7D9</accession>
<feature type="chain" id="PRO_5045348937" evidence="3">
    <location>
        <begin position="25"/>
        <end position="522"/>
    </location>
</feature>
<dbReference type="SMART" id="SM00849">
    <property type="entry name" value="Lactamase_B"/>
    <property type="match status" value="1"/>
</dbReference>
<feature type="domain" description="SLH" evidence="4">
    <location>
        <begin position="142"/>
        <end position="205"/>
    </location>
</feature>
<feature type="region of interest" description="Disordered" evidence="2">
    <location>
        <begin position="457"/>
        <end position="485"/>
    </location>
</feature>
<feature type="compositionally biased region" description="Basic and acidic residues" evidence="2">
    <location>
        <begin position="510"/>
        <end position="522"/>
    </location>
</feature>
<evidence type="ECO:0000256" key="2">
    <source>
        <dbReference type="SAM" id="MobiDB-lite"/>
    </source>
</evidence>
<feature type="region of interest" description="Disordered" evidence="2">
    <location>
        <begin position="499"/>
        <end position="522"/>
    </location>
</feature>
<evidence type="ECO:0000256" key="3">
    <source>
        <dbReference type="SAM" id="SignalP"/>
    </source>
</evidence>
<dbReference type="PANTHER" id="PTHR30619">
    <property type="entry name" value="DNA INTERNALIZATION/COMPETENCE PROTEIN COMEC/REC2"/>
    <property type="match status" value="1"/>
</dbReference>
<dbReference type="EMBL" id="CP137640">
    <property type="protein sequence ID" value="WVX79472.1"/>
    <property type="molecule type" value="Genomic_DNA"/>
</dbReference>
<organism evidence="5 6">
    <name type="scientific">Niallia oryzisoli</name>
    <dbReference type="NCBI Taxonomy" id="1737571"/>
    <lineage>
        <taxon>Bacteria</taxon>
        <taxon>Bacillati</taxon>
        <taxon>Bacillota</taxon>
        <taxon>Bacilli</taxon>
        <taxon>Bacillales</taxon>
        <taxon>Bacillaceae</taxon>
        <taxon>Niallia</taxon>
    </lineage>
</organism>
<dbReference type="Gene3D" id="3.60.15.10">
    <property type="entry name" value="Ribonuclease Z/Hydroxyacylglutathione hydrolase-like"/>
    <property type="match status" value="1"/>
</dbReference>
<dbReference type="SMART" id="SM00894">
    <property type="entry name" value="Excalibur"/>
    <property type="match status" value="1"/>
</dbReference>
<dbReference type="InterPro" id="IPR001279">
    <property type="entry name" value="Metallo-B-lactamas"/>
</dbReference>
<proteinExistence type="predicted"/>
<dbReference type="InterPro" id="IPR052159">
    <property type="entry name" value="Competence_DNA_uptake"/>
</dbReference>
<evidence type="ECO:0000313" key="5">
    <source>
        <dbReference type="EMBL" id="WVX79472.1"/>
    </source>
</evidence>
<dbReference type="Pfam" id="PF00753">
    <property type="entry name" value="Lactamase_B"/>
    <property type="match status" value="1"/>
</dbReference>
<name>A0ABZ2C7D9_9BACI</name>
<gene>
    <name evidence="5" type="ORF">R4Z09_19515</name>
</gene>
<evidence type="ECO:0000259" key="4">
    <source>
        <dbReference type="PROSITE" id="PS51272"/>
    </source>
</evidence>
<feature type="compositionally biased region" description="Pro residues" evidence="2">
    <location>
        <begin position="463"/>
        <end position="481"/>
    </location>
</feature>
<dbReference type="InterPro" id="IPR008613">
    <property type="entry name" value="Excalibur_Ca-bd_domain"/>
</dbReference>
<dbReference type="Pfam" id="PF00395">
    <property type="entry name" value="SLH"/>
    <property type="match status" value="3"/>
</dbReference>
<dbReference type="Proteomes" id="UP001357223">
    <property type="component" value="Chromosome"/>
</dbReference>
<protein>
    <submittedName>
        <fullName evidence="5">S-layer homology domain-containing protein</fullName>
    </submittedName>
</protein>
<sequence length="522" mass="56568">MKWFIKLVIIVSLIGSVTPMKGQAAGFNDLSNKYIFHEEVLYLSSKNIITGFPDESFKADNPVTRAQAAIMIGRALGLNGKPRNTQFTDVNTNVTGSGYIASAVEKGIITGFPDGSYRPNEPVNRGQMAIFLDRAYPLTTGQTNSFRDISSNMKAYQAILNVSASGIASGYPNGTYRPDQSVTRGQFSAFMARTLEPTYRSKPPMVVKFLNVGQGDAIFIQYPNGKTALVDAGRSDDAIETALRSEGITRIDTFIATHPDADHIGGANYVIPNYGVKRVIDSGQVHTTQTFLDYLDIINANGIEPVVPQIGDNVTDDSNVSAKVLSVNSNSDDLNDGSIVIMLSYGLTDILLTGDAGIEVESYLMANFDVEAEILKVSHHGSNTGTSGDFIEAVDPREAILSYGENSYGHPNNQVVNDLILYDVNIYSTYKQGTITVNSIGSSYSINADPLQWEETKAAQEPKPVPQPAPTPQPTPTPQPPIQTGFANCTELRAVYPKGVNSSHPAYQSKMDRDHDGWACEP</sequence>
<keyword evidence="6" id="KW-1185">Reference proteome</keyword>
<dbReference type="InterPro" id="IPR001119">
    <property type="entry name" value="SLH_dom"/>
</dbReference>
<dbReference type="PANTHER" id="PTHR30619:SF7">
    <property type="entry name" value="BETA-LACTAMASE DOMAIN PROTEIN"/>
    <property type="match status" value="1"/>
</dbReference>
<feature type="domain" description="SLH" evidence="4">
    <location>
        <begin position="23"/>
        <end position="86"/>
    </location>
</feature>
<keyword evidence="1 3" id="KW-0732">Signal</keyword>
<dbReference type="RefSeq" id="WP_338448406.1">
    <property type="nucleotide sequence ID" value="NZ_CP137640.1"/>
</dbReference>